<reference evidence="2 3" key="1">
    <citation type="submission" date="2019-05" db="EMBL/GenBank/DDBJ databases">
        <title>Another draft genome of Portunus trituberculatus and its Hox gene families provides insights of decapod evolution.</title>
        <authorList>
            <person name="Jeong J.-H."/>
            <person name="Song I."/>
            <person name="Kim S."/>
            <person name="Choi T."/>
            <person name="Kim D."/>
            <person name="Ryu S."/>
            <person name="Kim W."/>
        </authorList>
    </citation>
    <scope>NUCLEOTIDE SEQUENCE [LARGE SCALE GENOMIC DNA]</scope>
    <source>
        <tissue evidence="2">Muscle</tissue>
    </source>
</reference>
<feature type="region of interest" description="Disordered" evidence="1">
    <location>
        <begin position="63"/>
        <end position="85"/>
    </location>
</feature>
<proteinExistence type="predicted"/>
<dbReference type="Proteomes" id="UP000324222">
    <property type="component" value="Unassembled WGS sequence"/>
</dbReference>
<dbReference type="OrthoDB" id="6159439at2759"/>
<evidence type="ECO:0000313" key="2">
    <source>
        <dbReference type="EMBL" id="MPC99292.1"/>
    </source>
</evidence>
<dbReference type="AlphaFoldDB" id="A0A5B7JT25"/>
<organism evidence="2 3">
    <name type="scientific">Portunus trituberculatus</name>
    <name type="common">Swimming crab</name>
    <name type="synonym">Neptunus trituberculatus</name>
    <dbReference type="NCBI Taxonomy" id="210409"/>
    <lineage>
        <taxon>Eukaryota</taxon>
        <taxon>Metazoa</taxon>
        <taxon>Ecdysozoa</taxon>
        <taxon>Arthropoda</taxon>
        <taxon>Crustacea</taxon>
        <taxon>Multicrustacea</taxon>
        <taxon>Malacostraca</taxon>
        <taxon>Eumalacostraca</taxon>
        <taxon>Eucarida</taxon>
        <taxon>Decapoda</taxon>
        <taxon>Pleocyemata</taxon>
        <taxon>Brachyura</taxon>
        <taxon>Eubrachyura</taxon>
        <taxon>Portunoidea</taxon>
        <taxon>Portunidae</taxon>
        <taxon>Portuninae</taxon>
        <taxon>Portunus</taxon>
    </lineage>
</organism>
<evidence type="ECO:0000313" key="3">
    <source>
        <dbReference type="Proteomes" id="UP000324222"/>
    </source>
</evidence>
<feature type="region of interest" description="Disordered" evidence="1">
    <location>
        <begin position="114"/>
        <end position="136"/>
    </location>
</feature>
<dbReference type="EMBL" id="VSRR010117726">
    <property type="protein sequence ID" value="MPC99292.1"/>
    <property type="molecule type" value="Genomic_DNA"/>
</dbReference>
<keyword evidence="3" id="KW-1185">Reference proteome</keyword>
<gene>
    <name evidence="2" type="ORF">E2C01_094698</name>
</gene>
<name>A0A5B7JT25_PORTR</name>
<feature type="compositionally biased region" description="Polar residues" evidence="1">
    <location>
        <begin position="67"/>
        <end position="85"/>
    </location>
</feature>
<protein>
    <submittedName>
        <fullName evidence="2">Uncharacterized protein</fullName>
    </submittedName>
</protein>
<sequence>MGVGGGGLDLAPLPSPRRVPIKMLVSDGKPVSQQHTQYQHTGTHYSPPLFDMGGYFQSHHVTPHVRSLSQSTPTTHTYSPITQMSFNTPTFHQDFGVGHSLPAAPQPGTPMHYTQEEHNLSTSPQFPSGFTYHSQT</sequence>
<feature type="compositionally biased region" description="Polar residues" evidence="1">
    <location>
        <begin position="120"/>
        <end position="136"/>
    </location>
</feature>
<comment type="caution">
    <text evidence="2">The sequence shown here is derived from an EMBL/GenBank/DDBJ whole genome shotgun (WGS) entry which is preliminary data.</text>
</comment>
<evidence type="ECO:0000256" key="1">
    <source>
        <dbReference type="SAM" id="MobiDB-lite"/>
    </source>
</evidence>
<accession>A0A5B7JT25</accession>